<dbReference type="RefSeq" id="WP_183934099.1">
    <property type="nucleotide sequence ID" value="NZ_JACICF010000002.1"/>
</dbReference>
<dbReference type="Proteomes" id="UP000578569">
    <property type="component" value="Unassembled WGS sequence"/>
</dbReference>
<dbReference type="SUPFAM" id="SSF55298">
    <property type="entry name" value="YjgF-like"/>
    <property type="match status" value="1"/>
</dbReference>
<feature type="chain" id="PRO_5032494945" evidence="1">
    <location>
        <begin position="20"/>
        <end position="152"/>
    </location>
</feature>
<keyword evidence="1" id="KW-0732">Signal</keyword>
<protein>
    <submittedName>
        <fullName evidence="2">Enamine deaminase RidA (YjgF/YER057c/UK114 family)</fullName>
    </submittedName>
</protein>
<evidence type="ECO:0000256" key="1">
    <source>
        <dbReference type="SAM" id="SignalP"/>
    </source>
</evidence>
<dbReference type="InterPro" id="IPR006175">
    <property type="entry name" value="YjgF/YER057c/UK114"/>
</dbReference>
<feature type="signal peptide" evidence="1">
    <location>
        <begin position="1"/>
        <end position="19"/>
    </location>
</feature>
<keyword evidence="3" id="KW-1185">Reference proteome</keyword>
<evidence type="ECO:0000313" key="2">
    <source>
        <dbReference type="EMBL" id="MBB3764723.1"/>
    </source>
</evidence>
<dbReference type="EMBL" id="JACICF010000002">
    <property type="protein sequence ID" value="MBB3764723.1"/>
    <property type="molecule type" value="Genomic_DNA"/>
</dbReference>
<proteinExistence type="predicted"/>
<comment type="caution">
    <text evidence="2">The sequence shown here is derived from an EMBL/GenBank/DDBJ whole genome shotgun (WGS) entry which is preliminary data.</text>
</comment>
<gene>
    <name evidence="2" type="ORF">FHS50_001785</name>
</gene>
<dbReference type="AlphaFoldDB" id="A0A839Z4E5"/>
<sequence length="152" mass="16542">MKWIAAAAALALFPSALHAQDKKIVIPQDEDARDFFEKYGFAEAVVVGDTAWLSGVVAGESEGVTLEQSLGYTFKYAGDVLERAGFSWDDVVDITTYHVDLPASIEAVAEAKKRHIPAATHAWTAIDVDRLYPDSGLVEIKITARRMGGDDE</sequence>
<accession>A0A839Z4E5</accession>
<dbReference type="Pfam" id="PF01042">
    <property type="entry name" value="Ribonuc_L-PSP"/>
    <property type="match status" value="1"/>
</dbReference>
<dbReference type="Gene3D" id="3.30.1330.40">
    <property type="entry name" value="RutC-like"/>
    <property type="match status" value="1"/>
</dbReference>
<evidence type="ECO:0000313" key="3">
    <source>
        <dbReference type="Proteomes" id="UP000578569"/>
    </source>
</evidence>
<reference evidence="2 3" key="1">
    <citation type="submission" date="2020-08" db="EMBL/GenBank/DDBJ databases">
        <title>Genomic Encyclopedia of Type Strains, Phase IV (KMG-IV): sequencing the most valuable type-strain genomes for metagenomic binning, comparative biology and taxonomic classification.</title>
        <authorList>
            <person name="Goeker M."/>
        </authorList>
    </citation>
    <scope>NUCLEOTIDE SEQUENCE [LARGE SCALE GENOMIC DNA]</scope>
    <source>
        <strain evidence="2 3">DSM 24194</strain>
    </source>
</reference>
<organism evidence="2 3">
    <name type="scientific">Sphingomicrobium lutaoense</name>
    <dbReference type="NCBI Taxonomy" id="515949"/>
    <lineage>
        <taxon>Bacteria</taxon>
        <taxon>Pseudomonadati</taxon>
        <taxon>Pseudomonadota</taxon>
        <taxon>Alphaproteobacteria</taxon>
        <taxon>Sphingomonadales</taxon>
        <taxon>Sphingomonadaceae</taxon>
        <taxon>Sphingomicrobium</taxon>
    </lineage>
</organism>
<dbReference type="InterPro" id="IPR035959">
    <property type="entry name" value="RutC-like_sf"/>
</dbReference>
<name>A0A839Z4E5_9SPHN</name>